<dbReference type="EMBL" id="JANVFT010000113">
    <property type="protein sequence ID" value="KAJ4466744.1"/>
    <property type="molecule type" value="Genomic_DNA"/>
</dbReference>
<protein>
    <submittedName>
        <fullName evidence="2">Uncharacterized protein</fullName>
    </submittedName>
</protein>
<sequence length="306" mass="34102">MVAEAEAAEGEVEVEVGVDVEAEVDEHHQHHLRHHLLRLLLRLRCRSLGGSLPRPTTETKRDEAKPSGLSTTPHVHHHIILLLLLLLHSLLRRNDGQSLQSNDTTSANDGWLVLMSNKGDGITERNQTKYHFFIPTRFSFDSAPGCSSPSPPVRLLSDFTFSDSNSNPSNFSTSSTYAYAYTYATVPAFKAEFKSMWGMGILGREPSALSSSSARPSGLTCQRVVEDIENSEVHSQSQSQLQSQSQAQSYSSLLPLLELLASQEWDREVYIETPADDGGERERERERGRGRKQTTTTPLLQQRSDT</sequence>
<feature type="region of interest" description="Disordered" evidence="1">
    <location>
        <begin position="271"/>
        <end position="306"/>
    </location>
</feature>
<comment type="caution">
    <text evidence="2">The sequence shown here is derived from an EMBL/GenBank/DDBJ whole genome shotgun (WGS) entry which is preliminary data.</text>
</comment>
<name>A0ABQ8V3T6_9AGAR</name>
<evidence type="ECO:0000313" key="2">
    <source>
        <dbReference type="EMBL" id="KAJ4466744.1"/>
    </source>
</evidence>
<organism evidence="2 3">
    <name type="scientific">Lentinula lateritia</name>
    <dbReference type="NCBI Taxonomy" id="40482"/>
    <lineage>
        <taxon>Eukaryota</taxon>
        <taxon>Fungi</taxon>
        <taxon>Dikarya</taxon>
        <taxon>Basidiomycota</taxon>
        <taxon>Agaricomycotina</taxon>
        <taxon>Agaricomycetes</taxon>
        <taxon>Agaricomycetidae</taxon>
        <taxon>Agaricales</taxon>
        <taxon>Marasmiineae</taxon>
        <taxon>Omphalotaceae</taxon>
        <taxon>Lentinula</taxon>
    </lineage>
</organism>
<dbReference type="Proteomes" id="UP001150217">
    <property type="component" value="Unassembled WGS sequence"/>
</dbReference>
<reference evidence="2" key="1">
    <citation type="submission" date="2022-08" db="EMBL/GenBank/DDBJ databases">
        <title>A Global Phylogenomic Analysis of the Shiitake Genus Lentinula.</title>
        <authorList>
            <consortium name="DOE Joint Genome Institute"/>
            <person name="Sierra-Patev S."/>
            <person name="Min B."/>
            <person name="Naranjo-Ortiz M."/>
            <person name="Looney B."/>
            <person name="Konkel Z."/>
            <person name="Slot J.C."/>
            <person name="Sakamoto Y."/>
            <person name="Steenwyk J.L."/>
            <person name="Rokas A."/>
            <person name="Carro J."/>
            <person name="Camarero S."/>
            <person name="Ferreira P."/>
            <person name="Molpeceres G."/>
            <person name="Ruiz-Duenas F.J."/>
            <person name="Serrano A."/>
            <person name="Henrissat B."/>
            <person name="Drula E."/>
            <person name="Hughes K.W."/>
            <person name="Mata J.L."/>
            <person name="Ishikawa N.K."/>
            <person name="Vargas-Isla R."/>
            <person name="Ushijima S."/>
            <person name="Smith C.A."/>
            <person name="Ahrendt S."/>
            <person name="Andreopoulos W."/>
            <person name="He G."/>
            <person name="Labutti K."/>
            <person name="Lipzen A."/>
            <person name="Ng V."/>
            <person name="Riley R."/>
            <person name="Sandor L."/>
            <person name="Barry K."/>
            <person name="Martinez A.T."/>
            <person name="Xiao Y."/>
            <person name="Gibbons J.G."/>
            <person name="Terashima K."/>
            <person name="Grigoriev I.V."/>
            <person name="Hibbett D.S."/>
        </authorList>
    </citation>
    <scope>NUCLEOTIDE SEQUENCE</scope>
    <source>
        <strain evidence="2">RHP3577 ss4</strain>
    </source>
</reference>
<feature type="region of interest" description="Disordered" evidence="1">
    <location>
        <begin position="51"/>
        <end position="70"/>
    </location>
</feature>
<evidence type="ECO:0000256" key="1">
    <source>
        <dbReference type="SAM" id="MobiDB-lite"/>
    </source>
</evidence>
<accession>A0ABQ8V3T6</accession>
<gene>
    <name evidence="2" type="ORF">C8R41DRAFT_926033</name>
</gene>
<feature type="compositionally biased region" description="Basic and acidic residues" evidence="1">
    <location>
        <begin position="278"/>
        <end position="287"/>
    </location>
</feature>
<keyword evidence="3" id="KW-1185">Reference proteome</keyword>
<feature type="compositionally biased region" description="Polar residues" evidence="1">
    <location>
        <begin position="293"/>
        <end position="306"/>
    </location>
</feature>
<proteinExistence type="predicted"/>
<evidence type="ECO:0000313" key="3">
    <source>
        <dbReference type="Proteomes" id="UP001150217"/>
    </source>
</evidence>